<organism evidence="4 5">
    <name type="scientific">Dioszegia hungarica</name>
    <dbReference type="NCBI Taxonomy" id="4972"/>
    <lineage>
        <taxon>Eukaryota</taxon>
        <taxon>Fungi</taxon>
        <taxon>Dikarya</taxon>
        <taxon>Basidiomycota</taxon>
        <taxon>Agaricomycotina</taxon>
        <taxon>Tremellomycetes</taxon>
        <taxon>Tremellales</taxon>
        <taxon>Bulleribasidiaceae</taxon>
        <taxon>Dioszegia</taxon>
    </lineage>
</organism>
<feature type="signal peptide" evidence="3">
    <location>
        <begin position="1"/>
        <end position="17"/>
    </location>
</feature>
<keyword evidence="5" id="KW-1185">Reference proteome</keyword>
<dbReference type="EMBL" id="JAKWFO010000011">
    <property type="protein sequence ID" value="KAI9633223.1"/>
    <property type="molecule type" value="Genomic_DNA"/>
</dbReference>
<reference evidence="4" key="1">
    <citation type="journal article" date="2022" name="G3 (Bethesda)">
        <title>High quality genome of the basidiomycete yeast Dioszegia hungarica PDD-24b-2 isolated from cloud water.</title>
        <authorList>
            <person name="Jarrige D."/>
            <person name="Haridas S."/>
            <person name="Bleykasten-Grosshans C."/>
            <person name="Joly M."/>
            <person name="Nadalig T."/>
            <person name="Sancelme M."/>
            <person name="Vuilleumier S."/>
            <person name="Grigoriev I.V."/>
            <person name="Amato P."/>
            <person name="Bringel F."/>
        </authorList>
    </citation>
    <scope>NUCLEOTIDE SEQUENCE</scope>
    <source>
        <strain evidence="4">PDD-24b-2</strain>
    </source>
</reference>
<accession>A0AA38LS91</accession>
<proteinExistence type="predicted"/>
<gene>
    <name evidence="4" type="ORF">MKK02DRAFT_39202</name>
</gene>
<dbReference type="AlphaFoldDB" id="A0AA38LS91"/>
<keyword evidence="3" id="KW-0732">Signal</keyword>
<feature type="chain" id="PRO_5041211833" evidence="3">
    <location>
        <begin position="18"/>
        <end position="757"/>
    </location>
</feature>
<name>A0AA38LS91_9TREE</name>
<feature type="compositionally biased region" description="Polar residues" evidence="1">
    <location>
        <begin position="29"/>
        <end position="43"/>
    </location>
</feature>
<evidence type="ECO:0000256" key="2">
    <source>
        <dbReference type="SAM" id="Phobius"/>
    </source>
</evidence>
<dbReference type="RefSeq" id="XP_052943000.1">
    <property type="nucleotide sequence ID" value="XM_053090484.1"/>
</dbReference>
<keyword evidence="2" id="KW-1133">Transmembrane helix</keyword>
<keyword evidence="2" id="KW-0472">Membrane</keyword>
<evidence type="ECO:0000256" key="3">
    <source>
        <dbReference type="SAM" id="SignalP"/>
    </source>
</evidence>
<evidence type="ECO:0000313" key="4">
    <source>
        <dbReference type="EMBL" id="KAI9633223.1"/>
    </source>
</evidence>
<protein>
    <submittedName>
        <fullName evidence="4">Uncharacterized protein</fullName>
    </submittedName>
</protein>
<sequence length="757" mass="85065">MKLSILALGALATTASAGIFLPDDRNNRDNQFPPTMQYRTSHLPSAEQPHASDKPSPAWMAAHAAQSSPAMAQARPCHGHGHPRPYGHGHDQHNDVPTGTLGIALHSLRVWLSEHNLIHYRPFSPITYPRHGLGPGRPDKTYFPVTSAHGPKLMLKEINWRNVEFIDEDPEKPYSDAEMQEKLIALVKGGLSHGGLIPTMRAGVIRVVQLGEGYDTARQYYPGYEIRDGEEERRYTQYTGSYLSSEAEEVMRKQQEELRMRLEAQAKSGEGLGEADPDRAWRYREFPSSMSVEYMEEILQQREQEHGLLRGLRNVAPEDLARYGNHWTSPHVHFPPSRPDQHEPQPMLKEVNWVNVEFVDEDPEKPYSAEEIQDKVLAVVGTSTRDGRIPTMAAGSIRTVHVGANYMSTRVYEAGYQPKEGEEEGRYVQYNGDYRNPEAEEALRKQQEQIRAEMDKKRLELQAFRIANPDAYERYKEFPTSMGMPEMEGILSQREREGKAMRPMRGMPGWVPGDQAGQGGGMSAEEKERHAAGLKSFRKANPEVYERYKEFPTTMGSAEIEEILRQREKGAMRGQAGTAAWSQVPPVVVDLRGQMPAPAWTHAFAGHGDERPGGGLHGKNGWHHRRPQTFGGRLHRAMKNLRPAESLALAFVLGAGLGSIFHMLFMITLLLTRRIRCGRLSKEERRARRAERRARRGGGAVRLEGEDVICVLRAPEAVQEAQEVQEVEQAVEVSEVEGLPGYEEDAAIAAKLAQDKA</sequence>
<comment type="caution">
    <text evidence="4">The sequence shown here is derived from an EMBL/GenBank/DDBJ whole genome shotgun (WGS) entry which is preliminary data.</text>
</comment>
<dbReference type="GeneID" id="77729689"/>
<keyword evidence="2" id="KW-0812">Transmembrane</keyword>
<evidence type="ECO:0000313" key="5">
    <source>
        <dbReference type="Proteomes" id="UP001164286"/>
    </source>
</evidence>
<dbReference type="Proteomes" id="UP001164286">
    <property type="component" value="Unassembled WGS sequence"/>
</dbReference>
<feature type="transmembrane region" description="Helical" evidence="2">
    <location>
        <begin position="647"/>
        <end position="672"/>
    </location>
</feature>
<evidence type="ECO:0000256" key="1">
    <source>
        <dbReference type="SAM" id="MobiDB-lite"/>
    </source>
</evidence>
<feature type="region of interest" description="Disordered" evidence="1">
    <location>
        <begin position="20"/>
        <end position="61"/>
    </location>
</feature>